<evidence type="ECO:0000313" key="2">
    <source>
        <dbReference type="Proteomes" id="UP000541444"/>
    </source>
</evidence>
<name>A0A7J7P8Q6_9MAGN</name>
<organism evidence="1 2">
    <name type="scientific">Kingdonia uniflora</name>
    <dbReference type="NCBI Taxonomy" id="39325"/>
    <lineage>
        <taxon>Eukaryota</taxon>
        <taxon>Viridiplantae</taxon>
        <taxon>Streptophyta</taxon>
        <taxon>Embryophyta</taxon>
        <taxon>Tracheophyta</taxon>
        <taxon>Spermatophyta</taxon>
        <taxon>Magnoliopsida</taxon>
        <taxon>Ranunculales</taxon>
        <taxon>Circaeasteraceae</taxon>
        <taxon>Kingdonia</taxon>
    </lineage>
</organism>
<gene>
    <name evidence="1" type="ORF">GIB67_038108</name>
</gene>
<evidence type="ECO:0000313" key="1">
    <source>
        <dbReference type="EMBL" id="KAF6175534.1"/>
    </source>
</evidence>
<comment type="caution">
    <text evidence="1">The sequence shown here is derived from an EMBL/GenBank/DDBJ whole genome shotgun (WGS) entry which is preliminary data.</text>
</comment>
<reference evidence="1 2" key="1">
    <citation type="journal article" date="2020" name="IScience">
        <title>Genome Sequencing of the Endangered Kingdonia uniflora (Circaeasteraceae, Ranunculales) Reveals Potential Mechanisms of Evolutionary Specialization.</title>
        <authorList>
            <person name="Sun Y."/>
            <person name="Deng T."/>
            <person name="Zhang A."/>
            <person name="Moore M.J."/>
            <person name="Landis J.B."/>
            <person name="Lin N."/>
            <person name="Zhang H."/>
            <person name="Zhang X."/>
            <person name="Huang J."/>
            <person name="Zhang X."/>
            <person name="Sun H."/>
            <person name="Wang H."/>
        </authorList>
    </citation>
    <scope>NUCLEOTIDE SEQUENCE [LARGE SCALE GENOMIC DNA]</scope>
    <source>
        <strain evidence="1">TB1705</strain>
        <tissue evidence="1">Leaf</tissue>
    </source>
</reference>
<dbReference type="OrthoDB" id="1747743at2759"/>
<keyword evidence="2" id="KW-1185">Reference proteome</keyword>
<accession>A0A7J7P8Q6</accession>
<dbReference type="AlphaFoldDB" id="A0A7J7P8Q6"/>
<dbReference type="Proteomes" id="UP000541444">
    <property type="component" value="Unassembled WGS sequence"/>
</dbReference>
<feature type="non-terminal residue" evidence="1">
    <location>
        <position position="1"/>
    </location>
</feature>
<protein>
    <submittedName>
        <fullName evidence="1">Uncharacterized protein</fullName>
    </submittedName>
</protein>
<proteinExistence type="predicted"/>
<dbReference type="EMBL" id="JACGCM010000178">
    <property type="protein sequence ID" value="KAF6175534.1"/>
    <property type="molecule type" value="Genomic_DNA"/>
</dbReference>
<sequence>MDLGSQKNLIYEALMKKMGLMTIAHPKPYGLGKIQKDADLMITKQCTFKFAITERFIDKVTCEVILGSTYLWDRDVIHYHRVLKYSLVKGGNEFHINACKEHVTTSNLVMTTQVKQLVSASDKFGLLVRPVQEGTSARVLSPMTLFYKQQPDL</sequence>